<evidence type="ECO:0000313" key="1">
    <source>
        <dbReference type="EMBL" id="MBP3960469.1"/>
    </source>
</evidence>
<proteinExistence type="predicted"/>
<evidence type="ECO:0000313" key="2">
    <source>
        <dbReference type="Proteomes" id="UP000676565"/>
    </source>
</evidence>
<dbReference type="EMBL" id="JAGKQQ010000002">
    <property type="protein sequence ID" value="MBP3960469.1"/>
    <property type="molecule type" value="Genomic_DNA"/>
</dbReference>
<keyword evidence="2" id="KW-1185">Reference proteome</keyword>
<name>A0ABS5C3E5_9BACT</name>
<accession>A0ABS5C3E5</accession>
<gene>
    <name evidence="1" type="ORF">J8F10_35030</name>
</gene>
<dbReference type="RefSeq" id="WP_210662560.1">
    <property type="nucleotide sequence ID" value="NZ_JAGKQQ010000002.1"/>
</dbReference>
<sequence>MNKDREGTRALEHTTIAATGTDVWLTGFGLVKVFGIATPDGAPRIGPPTIWG</sequence>
<comment type="caution">
    <text evidence="1">The sequence shown here is derived from an EMBL/GenBank/DDBJ whole genome shotgun (WGS) entry which is preliminary data.</text>
</comment>
<protein>
    <submittedName>
        <fullName evidence="1">Uncharacterized protein</fullName>
    </submittedName>
</protein>
<dbReference type="Proteomes" id="UP000676565">
    <property type="component" value="Unassembled WGS sequence"/>
</dbReference>
<organism evidence="1 2">
    <name type="scientific">Gemmata palustris</name>
    <dbReference type="NCBI Taxonomy" id="2822762"/>
    <lineage>
        <taxon>Bacteria</taxon>
        <taxon>Pseudomonadati</taxon>
        <taxon>Planctomycetota</taxon>
        <taxon>Planctomycetia</taxon>
        <taxon>Gemmatales</taxon>
        <taxon>Gemmataceae</taxon>
        <taxon>Gemmata</taxon>
    </lineage>
</organism>
<reference evidence="1 2" key="1">
    <citation type="submission" date="2021-04" db="EMBL/GenBank/DDBJ databases">
        <authorList>
            <person name="Ivanova A."/>
        </authorList>
    </citation>
    <scope>NUCLEOTIDE SEQUENCE [LARGE SCALE GENOMIC DNA]</scope>
    <source>
        <strain evidence="1 2">G18</strain>
    </source>
</reference>